<accession>A0A0J8VNI4</accession>
<gene>
    <name evidence="2" type="ORF">ACH50_13610</name>
</gene>
<sequence>MNINRLVALFFWGMVAKCLSELMDVSVLVTQGLLKWCGYGLWILAVLFVAYDLLKPRLQARRHKREAL</sequence>
<name>A0A0J8VNI4_9ENTR</name>
<proteinExistence type="predicted"/>
<keyword evidence="3" id="KW-1185">Reference proteome</keyword>
<keyword evidence="1" id="KW-0472">Membrane</keyword>
<reference evidence="2 3" key="1">
    <citation type="submission" date="2015-06" db="EMBL/GenBank/DDBJ databases">
        <title>Genome sequencing of Cronobacter sp. strain DJ34 isolated from petroleum contaminated sludge of Duliajan Oil Fields, Assam, India.</title>
        <authorList>
            <person name="Pal S."/>
            <person name="Banerjee T.D."/>
            <person name="Roy A."/>
            <person name="Sar P."/>
            <person name="Kazy S.K."/>
        </authorList>
    </citation>
    <scope>NUCLEOTIDE SEQUENCE [LARGE SCALE GENOMIC DNA]</scope>
    <source>
        <strain evidence="2 3">DJ34</strain>
    </source>
</reference>
<dbReference type="AlphaFoldDB" id="A0A0J8VNI4"/>
<keyword evidence="1" id="KW-0812">Transmembrane</keyword>
<dbReference type="RefSeq" id="WP_048888168.1">
    <property type="nucleotide sequence ID" value="NZ_LFEJ01000017.1"/>
</dbReference>
<organism evidence="2 3">
    <name type="scientific">Franconibacter pulveris</name>
    <dbReference type="NCBI Taxonomy" id="435910"/>
    <lineage>
        <taxon>Bacteria</taxon>
        <taxon>Pseudomonadati</taxon>
        <taxon>Pseudomonadota</taxon>
        <taxon>Gammaproteobacteria</taxon>
        <taxon>Enterobacterales</taxon>
        <taxon>Enterobacteriaceae</taxon>
        <taxon>Franconibacter</taxon>
    </lineage>
</organism>
<protein>
    <submittedName>
        <fullName evidence="2">Uncharacterized protein</fullName>
    </submittedName>
</protein>
<dbReference type="PATRIC" id="fig|1656095.3.peg.4596"/>
<dbReference type="EMBL" id="LFEJ01000017">
    <property type="protein sequence ID" value="KMV34075.1"/>
    <property type="molecule type" value="Genomic_DNA"/>
</dbReference>
<evidence type="ECO:0000313" key="2">
    <source>
        <dbReference type="EMBL" id="KMV34075.1"/>
    </source>
</evidence>
<evidence type="ECO:0000313" key="3">
    <source>
        <dbReference type="Proteomes" id="UP000037315"/>
    </source>
</evidence>
<dbReference type="OrthoDB" id="6610025at2"/>
<feature type="transmembrane region" description="Helical" evidence="1">
    <location>
        <begin position="36"/>
        <end position="54"/>
    </location>
</feature>
<dbReference type="Proteomes" id="UP000037315">
    <property type="component" value="Unassembled WGS sequence"/>
</dbReference>
<evidence type="ECO:0000256" key="1">
    <source>
        <dbReference type="SAM" id="Phobius"/>
    </source>
</evidence>
<keyword evidence="1" id="KW-1133">Transmembrane helix</keyword>
<comment type="caution">
    <text evidence="2">The sequence shown here is derived from an EMBL/GenBank/DDBJ whole genome shotgun (WGS) entry which is preliminary data.</text>
</comment>